<dbReference type="Gene3D" id="3.10.10.10">
    <property type="entry name" value="HIV Type 1 Reverse Transcriptase, subunit A, domain 1"/>
    <property type="match status" value="1"/>
</dbReference>
<dbReference type="AlphaFoldDB" id="A0AAF0ZL27"/>
<dbReference type="SUPFAM" id="SSF56672">
    <property type="entry name" value="DNA/RNA polymerases"/>
    <property type="match status" value="1"/>
</dbReference>
<evidence type="ECO:0000313" key="1">
    <source>
        <dbReference type="EMBL" id="WMV41615.1"/>
    </source>
</evidence>
<dbReference type="InterPro" id="IPR043128">
    <property type="entry name" value="Rev_trsase/Diguanyl_cyclase"/>
</dbReference>
<accession>A0AAF0ZL27</accession>
<evidence type="ECO:0000313" key="2">
    <source>
        <dbReference type="Proteomes" id="UP001234989"/>
    </source>
</evidence>
<name>A0AAF0ZL27_SOLVR</name>
<sequence length="190" mass="21557">MIDMRFGYNQLNIKVSNIPKPTFKTQYGHYEFLMMSFGLTYAPRVFMEFMNKVFRPYVDSLLDSIAFMGHVVSKMGIRVDPAKIQAIRGKENVVANALSIKTSNMGSLAVISINERPLATDVQRLANNIIWLRISEERAGLIAFKEACTSLVEQMYEHQFDDEKLCLIRDKVLGGEAKEVVLDSDGVLRI</sequence>
<dbReference type="InterPro" id="IPR043502">
    <property type="entry name" value="DNA/RNA_pol_sf"/>
</dbReference>
<proteinExistence type="predicted"/>
<dbReference type="PANTHER" id="PTHR24559:SF444">
    <property type="entry name" value="REVERSE TRANSCRIPTASE DOMAIN-CONTAINING PROTEIN"/>
    <property type="match status" value="1"/>
</dbReference>
<dbReference type="EMBL" id="CP133619">
    <property type="protein sequence ID" value="WMV41615.1"/>
    <property type="molecule type" value="Genomic_DNA"/>
</dbReference>
<protein>
    <recommendedName>
        <fullName evidence="3">Reverse transcriptase</fullName>
    </recommendedName>
</protein>
<reference evidence="1" key="1">
    <citation type="submission" date="2023-08" db="EMBL/GenBank/DDBJ databases">
        <title>A de novo genome assembly of Solanum verrucosum Schlechtendal, a Mexican diploid species geographically isolated from the other diploid A-genome species in potato relatives.</title>
        <authorList>
            <person name="Hosaka K."/>
        </authorList>
    </citation>
    <scope>NUCLEOTIDE SEQUENCE</scope>
    <source>
        <tissue evidence="1">Young leaves</tissue>
    </source>
</reference>
<gene>
    <name evidence="1" type="ORF">MTR67_035000</name>
</gene>
<dbReference type="Gene3D" id="3.30.70.270">
    <property type="match status" value="1"/>
</dbReference>
<organism evidence="1 2">
    <name type="scientific">Solanum verrucosum</name>
    <dbReference type="NCBI Taxonomy" id="315347"/>
    <lineage>
        <taxon>Eukaryota</taxon>
        <taxon>Viridiplantae</taxon>
        <taxon>Streptophyta</taxon>
        <taxon>Embryophyta</taxon>
        <taxon>Tracheophyta</taxon>
        <taxon>Spermatophyta</taxon>
        <taxon>Magnoliopsida</taxon>
        <taxon>eudicotyledons</taxon>
        <taxon>Gunneridae</taxon>
        <taxon>Pentapetalae</taxon>
        <taxon>asterids</taxon>
        <taxon>lamiids</taxon>
        <taxon>Solanales</taxon>
        <taxon>Solanaceae</taxon>
        <taxon>Solanoideae</taxon>
        <taxon>Solaneae</taxon>
        <taxon>Solanum</taxon>
    </lineage>
</organism>
<evidence type="ECO:0008006" key="3">
    <source>
        <dbReference type="Google" id="ProtNLM"/>
    </source>
</evidence>
<dbReference type="InterPro" id="IPR053134">
    <property type="entry name" value="RNA-dir_DNA_polymerase"/>
</dbReference>
<dbReference type="PANTHER" id="PTHR24559">
    <property type="entry name" value="TRANSPOSON TY3-I GAG-POL POLYPROTEIN"/>
    <property type="match status" value="1"/>
</dbReference>
<dbReference type="Proteomes" id="UP001234989">
    <property type="component" value="Chromosome 8"/>
</dbReference>
<keyword evidence="2" id="KW-1185">Reference proteome</keyword>